<reference evidence="1" key="1">
    <citation type="submission" date="2020-06" db="EMBL/GenBank/DDBJ databases">
        <title>Whole Genome Sequence of Halomonas aquamarina MB598.</title>
        <authorList>
            <person name="Pervaiz M."/>
            <person name="Fariq A."/>
            <person name="Yasmin A."/>
            <person name="Welch M."/>
        </authorList>
    </citation>
    <scope>NUCLEOTIDE SEQUENCE</scope>
    <source>
        <strain evidence="1">MB598</strain>
    </source>
</reference>
<proteinExistence type="predicted"/>
<evidence type="ECO:0000313" key="1">
    <source>
        <dbReference type="EMBL" id="MBZ5488009.1"/>
    </source>
</evidence>
<protein>
    <submittedName>
        <fullName evidence="1">DASH family cryptochrome</fullName>
    </submittedName>
</protein>
<keyword evidence="2" id="KW-1185">Reference proteome</keyword>
<organism evidence="1 2">
    <name type="scientific">Vreelandella aquamarina</name>
    <dbReference type="NCBI Taxonomy" id="77097"/>
    <lineage>
        <taxon>Bacteria</taxon>
        <taxon>Pseudomonadati</taxon>
        <taxon>Pseudomonadota</taxon>
        <taxon>Gammaproteobacteria</taxon>
        <taxon>Oceanospirillales</taxon>
        <taxon>Halomonadaceae</taxon>
        <taxon>Vreelandella</taxon>
    </lineage>
</organism>
<gene>
    <name evidence="1" type="ORF">HW452_10785</name>
</gene>
<comment type="caution">
    <text evidence="1">The sequence shown here is derived from an EMBL/GenBank/DDBJ whole genome shotgun (WGS) entry which is preliminary data.</text>
</comment>
<dbReference type="Proteomes" id="UP001319846">
    <property type="component" value="Unassembled WGS sequence"/>
</dbReference>
<evidence type="ECO:0000313" key="2">
    <source>
        <dbReference type="Proteomes" id="UP001319846"/>
    </source>
</evidence>
<sequence>MNSTIDIVWLQDDLRVADNPLLRFSSRPDQLLCLYVLNRQWLEPAIEDEPTPRIGPARLRFLWQSLMELRCELLQLGSDLLVRIGDPAVVVVQVAASLKAREVRVASPAGIEEKRHMEAVSRDLPPTTTLKTLESGCLLDSDELPFALEALPESFSAFRRCVEKNSIIPQATAAPFTLPAWPEAPRGFPPLKAVCAQTAQWQPDERQGMIYVGGENAAHERIQHYICRQNGPAKYKKTRNGLLGADFSTRLSAWLARGCLSARQVRDKVIAWEQAHGSDESSQLIIFELLWREYFHLVARVEGAKLFGSQALPEPCQAFNLWREGRTGVPFVDAAMIELRQTGWISNRARQNVASFLVKDLKVDWRLGAWWFEHCLIDYDVACNWGNWRYIAGIGRDPRQGRYFNVLKQASYYDPKGLYVAYWLPALESLPHGVERHQPWRSAPAQFAKPHVMPEEWQRWIIPQGELEETDE</sequence>
<name>A0ACC5VVQ8_9GAMM</name>
<dbReference type="EMBL" id="JABYQT010000006">
    <property type="protein sequence ID" value="MBZ5488009.1"/>
    <property type="molecule type" value="Genomic_DNA"/>
</dbReference>
<accession>A0ACC5VVQ8</accession>